<evidence type="ECO:0000313" key="1">
    <source>
        <dbReference type="EMBL" id="PAV27668.1"/>
    </source>
</evidence>
<dbReference type="AlphaFoldDB" id="A0A2A2I8F8"/>
<dbReference type="OrthoDB" id="2607569at2"/>
<reference evidence="1 2" key="1">
    <citation type="submission" date="2017-08" db="EMBL/GenBank/DDBJ databases">
        <title>Virgibacillus indicus sp. nov. and Virgibacillus profoundi sp. nov, two moderately halophilic bacteria isolated from marine sediment by using the Microfluidic Streak Plate.</title>
        <authorList>
            <person name="Xu B."/>
            <person name="Hu B."/>
            <person name="Wang J."/>
            <person name="Zhu Y."/>
            <person name="Huang L."/>
            <person name="Du W."/>
            <person name="Huang Y."/>
        </authorList>
    </citation>
    <scope>NUCLEOTIDE SEQUENCE [LARGE SCALE GENOMIC DNA]</scope>
    <source>
        <strain evidence="1 2">IO3-P3-H5</strain>
    </source>
</reference>
<dbReference type="RefSeq" id="WP_095657482.1">
    <property type="nucleotide sequence ID" value="NZ_NPOA01000024.1"/>
</dbReference>
<sequence>MSMMKKVNDYGILLDSLNLSPFETLNALNLRTNLEKEMNNITNQEKLKLYQHDLYLLDNIKDFKDQLEQVYDFSNSDEPIEQWWWHLDKVISGEIVMKGSLSAEKNVAL</sequence>
<name>A0A2A2I8F8_9BACI</name>
<keyword evidence="2" id="KW-1185">Reference proteome</keyword>
<gene>
    <name evidence="1" type="ORF">CIL05_20905</name>
</gene>
<dbReference type="Proteomes" id="UP000218887">
    <property type="component" value="Unassembled WGS sequence"/>
</dbReference>
<proteinExistence type="predicted"/>
<evidence type="ECO:0000313" key="2">
    <source>
        <dbReference type="Proteomes" id="UP000218887"/>
    </source>
</evidence>
<dbReference type="EMBL" id="NPOA01000024">
    <property type="protein sequence ID" value="PAV27668.1"/>
    <property type="molecule type" value="Genomic_DNA"/>
</dbReference>
<accession>A0A2A2I8F8</accession>
<organism evidence="1 2">
    <name type="scientific">Virgibacillus profundi</name>
    <dbReference type="NCBI Taxonomy" id="2024555"/>
    <lineage>
        <taxon>Bacteria</taxon>
        <taxon>Bacillati</taxon>
        <taxon>Bacillota</taxon>
        <taxon>Bacilli</taxon>
        <taxon>Bacillales</taxon>
        <taxon>Bacillaceae</taxon>
        <taxon>Virgibacillus</taxon>
    </lineage>
</organism>
<comment type="caution">
    <text evidence="1">The sequence shown here is derived from an EMBL/GenBank/DDBJ whole genome shotgun (WGS) entry which is preliminary data.</text>
</comment>
<protein>
    <submittedName>
        <fullName evidence="1">Uncharacterized protein</fullName>
    </submittedName>
</protein>